<dbReference type="SUPFAM" id="SSF88659">
    <property type="entry name" value="Sigma3 and sigma4 domains of RNA polymerase sigma factors"/>
    <property type="match status" value="1"/>
</dbReference>
<dbReference type="RefSeq" id="WP_067750980.1">
    <property type="nucleotide sequence ID" value="NZ_CP015772.1"/>
</dbReference>
<dbReference type="InterPro" id="IPR014284">
    <property type="entry name" value="RNA_pol_sigma-70_dom"/>
</dbReference>
<dbReference type="CDD" id="cd06171">
    <property type="entry name" value="Sigma70_r4"/>
    <property type="match status" value="1"/>
</dbReference>
<dbReference type="InterPro" id="IPR036388">
    <property type="entry name" value="WH-like_DNA-bd_sf"/>
</dbReference>
<evidence type="ECO:0000256" key="2">
    <source>
        <dbReference type="ARBA" id="ARBA00023015"/>
    </source>
</evidence>
<dbReference type="GO" id="GO:0006352">
    <property type="term" value="P:DNA-templated transcription initiation"/>
    <property type="evidence" value="ECO:0007669"/>
    <property type="project" value="InterPro"/>
</dbReference>
<dbReference type="Pfam" id="PF08281">
    <property type="entry name" value="Sigma70_r4_2"/>
    <property type="match status" value="1"/>
</dbReference>
<feature type="domain" description="RNA polymerase sigma-70 region 2" evidence="5">
    <location>
        <begin position="26"/>
        <end position="92"/>
    </location>
</feature>
<evidence type="ECO:0000256" key="3">
    <source>
        <dbReference type="ARBA" id="ARBA00023082"/>
    </source>
</evidence>
<protein>
    <recommendedName>
        <fullName evidence="9">RNA polymerase sigma-70 factor</fullName>
    </recommendedName>
</protein>
<dbReference type="PANTHER" id="PTHR43133:SF46">
    <property type="entry name" value="RNA POLYMERASE SIGMA-70 FACTOR ECF SUBFAMILY"/>
    <property type="match status" value="1"/>
</dbReference>
<comment type="similarity">
    <text evidence="1">Belongs to the sigma-70 factor family. ECF subfamily.</text>
</comment>
<gene>
    <name evidence="7" type="ORF">A8C56_01195</name>
</gene>
<dbReference type="InterPro" id="IPR013249">
    <property type="entry name" value="RNA_pol_sigma70_r4_t2"/>
</dbReference>
<evidence type="ECO:0000313" key="8">
    <source>
        <dbReference type="Proteomes" id="UP000077667"/>
    </source>
</evidence>
<dbReference type="NCBIfam" id="TIGR02985">
    <property type="entry name" value="Sig70_bacteroi1"/>
    <property type="match status" value="1"/>
</dbReference>
<evidence type="ECO:0000313" key="7">
    <source>
        <dbReference type="EMBL" id="ANH79770.1"/>
    </source>
</evidence>
<dbReference type="InterPro" id="IPR013324">
    <property type="entry name" value="RNA_pol_sigma_r3/r4-like"/>
</dbReference>
<evidence type="ECO:0000256" key="1">
    <source>
        <dbReference type="ARBA" id="ARBA00010641"/>
    </source>
</evidence>
<keyword evidence="8" id="KW-1185">Reference proteome</keyword>
<reference evidence="7 8" key="1">
    <citation type="submission" date="2016-05" db="EMBL/GenBank/DDBJ databases">
        <title>Niabella ginsenosidivorans BS26 whole genome sequencing.</title>
        <authorList>
            <person name="Im W.T."/>
            <person name="Siddiqi M.Z."/>
        </authorList>
    </citation>
    <scope>NUCLEOTIDE SEQUENCE [LARGE SCALE GENOMIC DNA]</scope>
    <source>
        <strain evidence="7 8">BS26</strain>
    </source>
</reference>
<accession>A0A1A9HZ68</accession>
<dbReference type="InterPro" id="IPR014327">
    <property type="entry name" value="RNA_pol_sigma70_bacteroid"/>
</dbReference>
<dbReference type="GO" id="GO:0003677">
    <property type="term" value="F:DNA binding"/>
    <property type="evidence" value="ECO:0007669"/>
    <property type="project" value="InterPro"/>
</dbReference>
<keyword evidence="3" id="KW-0731">Sigma factor</keyword>
<evidence type="ECO:0000259" key="5">
    <source>
        <dbReference type="Pfam" id="PF04542"/>
    </source>
</evidence>
<evidence type="ECO:0008006" key="9">
    <source>
        <dbReference type="Google" id="ProtNLM"/>
    </source>
</evidence>
<organism evidence="7 8">
    <name type="scientific">Niabella ginsenosidivorans</name>
    <dbReference type="NCBI Taxonomy" id="1176587"/>
    <lineage>
        <taxon>Bacteria</taxon>
        <taxon>Pseudomonadati</taxon>
        <taxon>Bacteroidota</taxon>
        <taxon>Chitinophagia</taxon>
        <taxon>Chitinophagales</taxon>
        <taxon>Chitinophagaceae</taxon>
        <taxon>Niabella</taxon>
    </lineage>
</organism>
<dbReference type="STRING" id="1176587.A8C56_01195"/>
<dbReference type="SUPFAM" id="SSF88946">
    <property type="entry name" value="Sigma2 domain of RNA polymerase sigma factors"/>
    <property type="match status" value="1"/>
</dbReference>
<dbReference type="Gene3D" id="1.10.1740.10">
    <property type="match status" value="1"/>
</dbReference>
<dbReference type="GO" id="GO:0016987">
    <property type="term" value="F:sigma factor activity"/>
    <property type="evidence" value="ECO:0007669"/>
    <property type="project" value="UniProtKB-KW"/>
</dbReference>
<evidence type="ECO:0000259" key="6">
    <source>
        <dbReference type="Pfam" id="PF08281"/>
    </source>
</evidence>
<dbReference type="Gene3D" id="1.10.10.10">
    <property type="entry name" value="Winged helix-like DNA-binding domain superfamily/Winged helix DNA-binding domain"/>
    <property type="match status" value="1"/>
</dbReference>
<dbReference type="PANTHER" id="PTHR43133">
    <property type="entry name" value="RNA POLYMERASE ECF-TYPE SIGMA FACTO"/>
    <property type="match status" value="1"/>
</dbReference>
<dbReference type="InterPro" id="IPR039425">
    <property type="entry name" value="RNA_pol_sigma-70-like"/>
</dbReference>
<dbReference type="AlphaFoldDB" id="A0A1A9HZ68"/>
<dbReference type="Pfam" id="PF04542">
    <property type="entry name" value="Sigma70_r2"/>
    <property type="match status" value="1"/>
</dbReference>
<sequence length="194" mass="22582">MTESRKKYLVCSIAENNDQSAFEELFTFYYPGLVSFAAGILKDRQLAEEIVEDVFLKLWENRNTMVSINNFSHYMYTACKYAAINALKAKKKTFEEIPGDDFWLDDTYKGPETDLISNENMNEILQAINQLPPRCRLIFRLVKEEGMKYQEVAQLLQLSVKTVENQMIIAIRKIQDTLELFLPGLKKRFSKKKA</sequence>
<keyword evidence="4" id="KW-0804">Transcription</keyword>
<evidence type="ECO:0000256" key="4">
    <source>
        <dbReference type="ARBA" id="ARBA00023163"/>
    </source>
</evidence>
<name>A0A1A9HZ68_9BACT</name>
<dbReference type="InterPro" id="IPR007627">
    <property type="entry name" value="RNA_pol_sigma70_r2"/>
</dbReference>
<dbReference type="InterPro" id="IPR013325">
    <property type="entry name" value="RNA_pol_sigma_r2"/>
</dbReference>
<proteinExistence type="inferred from homology"/>
<dbReference type="NCBIfam" id="TIGR02937">
    <property type="entry name" value="sigma70-ECF"/>
    <property type="match status" value="1"/>
</dbReference>
<dbReference type="EMBL" id="CP015772">
    <property type="protein sequence ID" value="ANH79770.1"/>
    <property type="molecule type" value="Genomic_DNA"/>
</dbReference>
<dbReference type="OrthoDB" id="659361at2"/>
<feature type="domain" description="RNA polymerase sigma factor 70 region 4 type 2" evidence="6">
    <location>
        <begin position="122"/>
        <end position="167"/>
    </location>
</feature>
<keyword evidence="2" id="KW-0805">Transcription regulation</keyword>
<dbReference type="Proteomes" id="UP000077667">
    <property type="component" value="Chromosome"/>
</dbReference>
<dbReference type="KEGG" id="nia:A8C56_01195"/>